<reference evidence="1 2" key="1">
    <citation type="submission" date="2023-09" db="EMBL/GenBank/DDBJ databases">
        <title>Streptomyces sp. nov.: A antagonism against Alternaria gaisen Producing Streptochlin, Isolated from Tamarix root soil.</title>
        <authorList>
            <person name="Chen Y."/>
        </authorList>
    </citation>
    <scope>NUCLEOTIDE SEQUENCE [LARGE SCALE GENOMIC DNA]</scope>
    <source>
        <strain evidence="1 2">TRM76323</strain>
    </source>
</reference>
<protein>
    <submittedName>
        <fullName evidence="1">Uncharacterized protein</fullName>
    </submittedName>
</protein>
<dbReference type="RefSeq" id="WP_315878453.1">
    <property type="nucleotide sequence ID" value="NZ_JAWCTQ010000016.1"/>
</dbReference>
<dbReference type="Pfam" id="PF23932">
    <property type="entry name" value="SP10_terminator"/>
    <property type="match status" value="1"/>
</dbReference>
<dbReference type="Proteomes" id="UP001250181">
    <property type="component" value="Unassembled WGS sequence"/>
</dbReference>
<accession>A0ABU3QKW5</accession>
<dbReference type="EMBL" id="JAWCTQ010000016">
    <property type="protein sequence ID" value="MDT9683379.1"/>
    <property type="molecule type" value="Genomic_DNA"/>
</dbReference>
<evidence type="ECO:0000313" key="1">
    <source>
        <dbReference type="EMBL" id="MDT9683379.1"/>
    </source>
</evidence>
<dbReference type="InterPro" id="IPR056960">
    <property type="entry name" value="SP10_terminator"/>
</dbReference>
<organism evidence="1 2">
    <name type="scientific">Streptomyces tamarix</name>
    <dbReference type="NCBI Taxonomy" id="3078565"/>
    <lineage>
        <taxon>Bacteria</taxon>
        <taxon>Bacillati</taxon>
        <taxon>Actinomycetota</taxon>
        <taxon>Actinomycetes</taxon>
        <taxon>Kitasatosporales</taxon>
        <taxon>Streptomycetaceae</taxon>
        <taxon>Streptomyces</taxon>
    </lineage>
</organism>
<name>A0ABU3QKW5_9ACTN</name>
<gene>
    <name evidence="1" type="ORF">RND61_15040</name>
</gene>
<comment type="caution">
    <text evidence="1">The sequence shown here is derived from an EMBL/GenBank/DDBJ whole genome shotgun (WGS) entry which is preliminary data.</text>
</comment>
<evidence type="ECO:0000313" key="2">
    <source>
        <dbReference type="Proteomes" id="UP001250181"/>
    </source>
</evidence>
<sequence length="276" mass="30801">MLSKILDEAYITNDLLSELDSESSQAFINKYVSQYDNNHQRTKAGQEIPILDQFPTEQLPDTYIVVGSGSGKEQDGSIGSISGDNYGYRNKPDIVESAPVTIDDFNSSITITANNFITDLEDIEGIAVSPKQISLDGNLIHIELDPYLLDSFKDSKSVRITYVPGDDVPIVGETNGIDMQEEVNIVLVSNNMPSLYALDSIVKGAFILLRKSTEETRTYQLGNLEFLPISTLQDENLGNTPTPYYAREINATYTVTYTWDRDFLEQVKKVMSNIIE</sequence>
<keyword evidence="2" id="KW-1185">Reference proteome</keyword>
<proteinExistence type="predicted"/>